<name>A0A168QDU4_MUCCL</name>
<dbReference type="OrthoDB" id="2284441at2759"/>
<feature type="compositionally biased region" description="Pro residues" evidence="1">
    <location>
        <begin position="78"/>
        <end position="89"/>
    </location>
</feature>
<reference evidence="2 3" key="1">
    <citation type="submission" date="2015-06" db="EMBL/GenBank/DDBJ databases">
        <title>Expansion of signal transduction pathways in fungi by whole-genome duplication.</title>
        <authorList>
            <consortium name="DOE Joint Genome Institute"/>
            <person name="Corrochano L.M."/>
            <person name="Kuo A."/>
            <person name="Marcet-Houben M."/>
            <person name="Polaino S."/>
            <person name="Salamov A."/>
            <person name="Villalobos J.M."/>
            <person name="Alvarez M.I."/>
            <person name="Avalos J."/>
            <person name="Benito E.P."/>
            <person name="Benoit I."/>
            <person name="Burger G."/>
            <person name="Camino L.P."/>
            <person name="Canovas D."/>
            <person name="Cerda-Olmedo E."/>
            <person name="Cheng J.-F."/>
            <person name="Dominguez A."/>
            <person name="Elias M."/>
            <person name="Eslava A.P."/>
            <person name="Glaser F."/>
            <person name="Grimwood J."/>
            <person name="Gutierrez G."/>
            <person name="Heitman J."/>
            <person name="Henrissat B."/>
            <person name="Iturriaga E.A."/>
            <person name="Lang B.F."/>
            <person name="Lavin J.L."/>
            <person name="Lee S."/>
            <person name="Li W."/>
            <person name="Lindquist E."/>
            <person name="Lopez-Garcia S."/>
            <person name="Luque E.M."/>
            <person name="Marcos A.T."/>
            <person name="Martin J."/>
            <person name="Mccluskey K."/>
            <person name="Medina H.R."/>
            <person name="Miralles-Duran A."/>
            <person name="Miyazaki A."/>
            <person name="Munoz-Torres E."/>
            <person name="Oguiza J.A."/>
            <person name="Ohm R."/>
            <person name="Olmedo M."/>
            <person name="Orejas M."/>
            <person name="Ortiz-Castellanos L."/>
            <person name="Pisabarro A.G."/>
            <person name="Rodriguez-Romero J."/>
            <person name="Ruiz-Herrera J."/>
            <person name="Ruiz-Vazquez R."/>
            <person name="Sanz C."/>
            <person name="Schackwitz W."/>
            <person name="Schmutz J."/>
            <person name="Shahriari M."/>
            <person name="Shelest E."/>
            <person name="Silva-Franco F."/>
            <person name="Soanes D."/>
            <person name="Syed K."/>
            <person name="Tagua V.G."/>
            <person name="Talbot N.J."/>
            <person name="Thon M."/>
            <person name="De Vries R.P."/>
            <person name="Wiebenga A."/>
            <person name="Yadav J.S."/>
            <person name="Braun E.L."/>
            <person name="Baker S."/>
            <person name="Garre V."/>
            <person name="Horwitz B."/>
            <person name="Torres-Martinez S."/>
            <person name="Idnurm A."/>
            <person name="Herrera-Estrella A."/>
            <person name="Gabaldon T."/>
            <person name="Grigoriev I.V."/>
        </authorList>
    </citation>
    <scope>NUCLEOTIDE SEQUENCE [LARGE SCALE GENOMIC DNA]</scope>
    <source>
        <strain evidence="2 3">CBS 277.49</strain>
    </source>
</reference>
<evidence type="ECO:0000256" key="1">
    <source>
        <dbReference type="SAM" id="MobiDB-lite"/>
    </source>
</evidence>
<evidence type="ECO:0000313" key="2">
    <source>
        <dbReference type="EMBL" id="OAD09104.1"/>
    </source>
</evidence>
<dbReference type="VEuPathDB" id="FungiDB:MUCCIDRAFT_106080"/>
<evidence type="ECO:0000313" key="3">
    <source>
        <dbReference type="Proteomes" id="UP000077051"/>
    </source>
</evidence>
<dbReference type="Proteomes" id="UP000077051">
    <property type="component" value="Unassembled WGS sequence"/>
</dbReference>
<dbReference type="EMBL" id="AMYB01000001">
    <property type="protein sequence ID" value="OAD09104.1"/>
    <property type="molecule type" value="Genomic_DNA"/>
</dbReference>
<feature type="compositionally biased region" description="Basic and acidic residues" evidence="1">
    <location>
        <begin position="1"/>
        <end position="16"/>
    </location>
</feature>
<proteinExistence type="predicted"/>
<feature type="region of interest" description="Disordered" evidence="1">
    <location>
        <begin position="76"/>
        <end position="97"/>
    </location>
</feature>
<organism evidence="2 3">
    <name type="scientific">Mucor lusitanicus CBS 277.49</name>
    <dbReference type="NCBI Taxonomy" id="747725"/>
    <lineage>
        <taxon>Eukaryota</taxon>
        <taxon>Fungi</taxon>
        <taxon>Fungi incertae sedis</taxon>
        <taxon>Mucoromycota</taxon>
        <taxon>Mucoromycotina</taxon>
        <taxon>Mucoromycetes</taxon>
        <taxon>Mucorales</taxon>
        <taxon>Mucorineae</taxon>
        <taxon>Mucoraceae</taxon>
        <taxon>Mucor</taxon>
    </lineage>
</organism>
<dbReference type="AlphaFoldDB" id="A0A168QDU4"/>
<sequence>MSLNEKTSKNQLKPDRYYTPQVKNPPGPIHTTTYEPTPSPESVIFHKKARAPKNESCCLACLLACFLCFAVKGDDGKAPPPPVSSPPLSSPTSQIPT</sequence>
<keyword evidence="3" id="KW-1185">Reference proteome</keyword>
<gene>
    <name evidence="2" type="ORF">MUCCIDRAFT_106080</name>
</gene>
<comment type="caution">
    <text evidence="2">The sequence shown here is derived from an EMBL/GenBank/DDBJ whole genome shotgun (WGS) entry which is preliminary data.</text>
</comment>
<protein>
    <recommendedName>
        <fullName evidence="4">Cysteine-rich transmembrane CYSTM domain-containing protein</fullName>
    </recommendedName>
</protein>
<feature type="region of interest" description="Disordered" evidence="1">
    <location>
        <begin position="1"/>
        <end position="39"/>
    </location>
</feature>
<evidence type="ECO:0008006" key="4">
    <source>
        <dbReference type="Google" id="ProtNLM"/>
    </source>
</evidence>
<accession>A0A168QDU4</accession>